<dbReference type="GeneID" id="22579322"/>
<organism evidence="2 3">
    <name type="scientific">Leishmania panamensis</name>
    <dbReference type="NCBI Taxonomy" id="5679"/>
    <lineage>
        <taxon>Eukaryota</taxon>
        <taxon>Discoba</taxon>
        <taxon>Euglenozoa</taxon>
        <taxon>Kinetoplastea</taxon>
        <taxon>Metakinetoplastina</taxon>
        <taxon>Trypanosomatida</taxon>
        <taxon>Trypanosomatidae</taxon>
        <taxon>Leishmaniinae</taxon>
        <taxon>Leishmania</taxon>
        <taxon>Leishmania guyanensis species complex</taxon>
    </lineage>
</organism>
<reference evidence="2 3" key="1">
    <citation type="journal article" date="2015" name="Sci. Rep.">
        <title>The genome of Leishmania panamensis: insights into genomics of the L. (Viannia) subgenus.</title>
        <authorList>
            <person name="Llanes A."/>
            <person name="Restrepo C.M."/>
            <person name="Vecchio G.D."/>
            <person name="Anguizola F.J."/>
            <person name="Lleonart R."/>
        </authorList>
    </citation>
    <scope>NUCLEOTIDE SEQUENCE [LARGE SCALE GENOMIC DNA]</scope>
    <source>
        <strain evidence="2 3">MHOM/PA/94/PSC-1</strain>
    </source>
</reference>
<keyword evidence="3" id="KW-1185">Reference proteome</keyword>
<protein>
    <submittedName>
        <fullName evidence="2">Uncharacterized protein</fullName>
    </submittedName>
</protein>
<evidence type="ECO:0000313" key="3">
    <source>
        <dbReference type="Proteomes" id="UP000063063"/>
    </source>
</evidence>
<dbReference type="KEGG" id="lpan:LPMP_352930"/>
<accession>A0A088S483</accession>
<gene>
    <name evidence="2" type="ORF">LPMP_352930</name>
</gene>
<dbReference type="RefSeq" id="XP_010703230.1">
    <property type="nucleotide sequence ID" value="XM_010704928.1"/>
</dbReference>
<dbReference type="eggNOG" id="ENOG502S3IC">
    <property type="taxonomic scope" value="Eukaryota"/>
</dbReference>
<dbReference type="AlphaFoldDB" id="A0A088S483"/>
<dbReference type="VEuPathDB" id="TriTrypDB:LPAL13_350036700"/>
<evidence type="ECO:0000256" key="1">
    <source>
        <dbReference type="SAM" id="MobiDB-lite"/>
    </source>
</evidence>
<proteinExistence type="predicted"/>
<feature type="region of interest" description="Disordered" evidence="1">
    <location>
        <begin position="1"/>
        <end position="28"/>
    </location>
</feature>
<dbReference type="OrthoDB" id="276077at2759"/>
<evidence type="ECO:0000313" key="2">
    <source>
        <dbReference type="EMBL" id="AIO02430.1"/>
    </source>
</evidence>
<dbReference type="VEuPathDB" id="TriTrypDB:LPMP_352930"/>
<dbReference type="EMBL" id="CP009404">
    <property type="protein sequence ID" value="AIO02430.1"/>
    <property type="molecule type" value="Genomic_DNA"/>
</dbReference>
<dbReference type="Proteomes" id="UP000063063">
    <property type="component" value="Chromosome 35"/>
</dbReference>
<name>A0A088S483_LEIPA</name>
<sequence length="261" mass="28200">MIQMPKVRKGVPSQGSSETHDFIPTDPASSAYVPATPKSVKSVTFEWCQACPIYTIKGNSAWHKGGGELPYRPVIGDLAMRPNTGKYFFSYRINTDNARVGFCTGCTYASEEELQNVEFGKAVALDAEMSGSLLDQGPAQPSFLQTIGAVPTPPSKRWEAYMDLQTSKVFVNGVDTHKLWRLFVPVCGGSVSFVVDTNAGAVQMFMDNKYVGMMLGPQSGLKGKTVCPCVGISGFDMANRSIGSGYMGAFVEPAHPFACLY</sequence>